<evidence type="ECO:0000256" key="1">
    <source>
        <dbReference type="SAM" id="Phobius"/>
    </source>
</evidence>
<reference evidence="2" key="1">
    <citation type="journal article" date="2023" name="ISME J.">
        <title>Emergence of putative energy parasites within Clostridia revealed by genome analysis of a novel endosymbiotic clade.</title>
        <authorList>
            <person name="Takahashi K."/>
            <person name="Kuwahara H."/>
            <person name="Horikawa Y."/>
            <person name="Izawa K."/>
            <person name="Kato D."/>
            <person name="Inagaki T."/>
            <person name="Yuki M."/>
            <person name="Ohkuma M."/>
            <person name="Hongoh Y."/>
        </authorList>
    </citation>
    <scope>NUCLEOTIDE SEQUENCE</scope>
    <source>
        <strain evidence="2">RsTa-C01</strain>
    </source>
</reference>
<evidence type="ECO:0000313" key="2">
    <source>
        <dbReference type="EMBL" id="BED92930.1"/>
    </source>
</evidence>
<dbReference type="KEGG" id="ptrh:RsTaC01_0853"/>
<name>A0AA48ICF0_9FIRM</name>
<dbReference type="Proteomes" id="UP001335720">
    <property type="component" value="Chromosome"/>
</dbReference>
<keyword evidence="1" id="KW-0472">Membrane</keyword>
<feature type="transmembrane region" description="Helical" evidence="1">
    <location>
        <begin position="81"/>
        <end position="103"/>
    </location>
</feature>
<protein>
    <submittedName>
        <fullName evidence="2">Uncharacterized protein</fullName>
    </submittedName>
</protein>
<dbReference type="EMBL" id="AP027925">
    <property type="protein sequence ID" value="BED92930.1"/>
    <property type="molecule type" value="Genomic_DNA"/>
</dbReference>
<organism evidence="2">
    <name type="scientific">Candidatus Paraimprobicoccus trichonymphae</name>
    <dbReference type="NCBI Taxonomy" id="3033793"/>
    <lineage>
        <taxon>Bacteria</taxon>
        <taxon>Bacillati</taxon>
        <taxon>Bacillota</taxon>
        <taxon>Clostridia</taxon>
        <taxon>Candidatus Paraimprobicoccus</taxon>
    </lineage>
</organism>
<sequence>MVDTAFLNFNIYSAIGNNISNVMSNKNSKFVLQKITPAIVWVAIGVSGLIIVACTANLVSSSKMICIAALKAKEEGLSKECSYIANFVNINLLVDIFALLFLIRKTYKLVSYLKALDEAGKATSENAPELGKLGKAEDETGKNQRNSARFLRYRLRRKLQWKR</sequence>
<gene>
    <name evidence="2" type="ORF">RsTaC01_0853</name>
</gene>
<keyword evidence="1" id="KW-1133">Transmembrane helix</keyword>
<proteinExistence type="predicted"/>
<dbReference type="AlphaFoldDB" id="A0AA48ICF0"/>
<keyword evidence="1" id="KW-0812">Transmembrane</keyword>
<accession>A0AA48ICF0</accession>
<feature type="transmembrane region" description="Helical" evidence="1">
    <location>
        <begin position="38"/>
        <end position="60"/>
    </location>
</feature>